<dbReference type="PROSITE" id="PS51257">
    <property type="entry name" value="PROKAR_LIPOPROTEIN"/>
    <property type="match status" value="1"/>
</dbReference>
<dbReference type="AlphaFoldDB" id="A0A9D2JFC7"/>
<evidence type="ECO:0000313" key="2">
    <source>
        <dbReference type="Proteomes" id="UP000824031"/>
    </source>
</evidence>
<dbReference type="EMBL" id="DXBO01000103">
    <property type="protein sequence ID" value="HIZ48425.1"/>
    <property type="molecule type" value="Genomic_DNA"/>
</dbReference>
<comment type="caution">
    <text evidence="1">The sequence shown here is derived from an EMBL/GenBank/DDBJ whole genome shotgun (WGS) entry which is preliminary data.</text>
</comment>
<dbReference type="Proteomes" id="UP000824031">
    <property type="component" value="Unassembled WGS sequence"/>
</dbReference>
<reference evidence="1" key="2">
    <citation type="submission" date="2021-04" db="EMBL/GenBank/DDBJ databases">
        <authorList>
            <person name="Gilroy R."/>
        </authorList>
    </citation>
    <scope>NUCLEOTIDE SEQUENCE</scope>
    <source>
        <strain evidence="1">3436</strain>
    </source>
</reference>
<accession>A0A9D2JFC7</accession>
<evidence type="ECO:0000313" key="1">
    <source>
        <dbReference type="EMBL" id="HIZ48425.1"/>
    </source>
</evidence>
<organism evidence="1 2">
    <name type="scientific">Candidatus Gemmiger excrementavium</name>
    <dbReference type="NCBI Taxonomy" id="2838608"/>
    <lineage>
        <taxon>Bacteria</taxon>
        <taxon>Bacillati</taxon>
        <taxon>Bacillota</taxon>
        <taxon>Clostridia</taxon>
        <taxon>Eubacteriales</taxon>
        <taxon>Gemmiger</taxon>
    </lineage>
</organism>
<gene>
    <name evidence="1" type="ORF">H9810_06900</name>
</gene>
<sequence length="407" mass="45236">MKKQLTALAMAGLLLAGCTGVDGKIYGQREVLAYVDDLCSEPYDLVGTELVAQLPDDMRYDFVTRERGLAFTAHSTLSQVVIDASPTVFYTKSITCNYVQAVHALYQDQVQAALARGRTWMPDYGWMYLVEFADLDDVVDTLLAADALYTPELAYNPPEFLQQNPVAGVHLVWQRSAAEAAEHKTWVNLGDVSLTGQQERQALYDRLAHRYAQLCVDSKITNAAGVPERYLAGKHVSRLDLIMLDGVPMAYDTADNPYNQFGLTTDDFAYSWYSDAVGDYMLAADAGYMTDRASYPLILREYVLALGGHYDRETDDRDSVSRWTIGPDSWELRTTMGEDGVTAYRVTKNGEPLDLTWYTVDQELNVGATFCVGLTVTDFCRLFDLNCTADEAAGALRFTRQSAGSSE</sequence>
<name>A0A9D2JFC7_9FIRM</name>
<protein>
    <recommendedName>
        <fullName evidence="3">Lipoprotein</fullName>
    </recommendedName>
</protein>
<proteinExistence type="predicted"/>
<reference evidence="1" key="1">
    <citation type="journal article" date="2021" name="PeerJ">
        <title>Extensive microbial diversity within the chicken gut microbiome revealed by metagenomics and culture.</title>
        <authorList>
            <person name="Gilroy R."/>
            <person name="Ravi A."/>
            <person name="Getino M."/>
            <person name="Pursley I."/>
            <person name="Horton D.L."/>
            <person name="Alikhan N.F."/>
            <person name="Baker D."/>
            <person name="Gharbi K."/>
            <person name="Hall N."/>
            <person name="Watson M."/>
            <person name="Adriaenssens E.M."/>
            <person name="Foster-Nyarko E."/>
            <person name="Jarju S."/>
            <person name="Secka A."/>
            <person name="Antonio M."/>
            <person name="Oren A."/>
            <person name="Chaudhuri R.R."/>
            <person name="La Ragione R."/>
            <person name="Hildebrand F."/>
            <person name="Pallen M.J."/>
        </authorList>
    </citation>
    <scope>NUCLEOTIDE SEQUENCE</scope>
    <source>
        <strain evidence="1">3436</strain>
    </source>
</reference>
<evidence type="ECO:0008006" key="3">
    <source>
        <dbReference type="Google" id="ProtNLM"/>
    </source>
</evidence>